<name>A0A4P6ZJV1_9FLAO</name>
<dbReference type="InterPro" id="IPR001296">
    <property type="entry name" value="Glyco_trans_1"/>
</dbReference>
<reference evidence="3 4" key="1">
    <citation type="submission" date="2019-03" db="EMBL/GenBank/DDBJ databases">
        <authorList>
            <person name="Kim H."/>
            <person name="Yu S.-M."/>
        </authorList>
    </citation>
    <scope>NUCLEOTIDE SEQUENCE [LARGE SCALE GENOMIC DNA]</scope>
    <source>
        <strain evidence="3 4">NBC122</strain>
    </source>
</reference>
<dbReference type="GO" id="GO:0016757">
    <property type="term" value="F:glycosyltransferase activity"/>
    <property type="evidence" value="ECO:0007669"/>
    <property type="project" value="UniProtKB-KW"/>
</dbReference>
<dbReference type="Pfam" id="PF13477">
    <property type="entry name" value="Glyco_trans_4_2"/>
    <property type="match status" value="1"/>
</dbReference>
<dbReference type="PANTHER" id="PTHR12526:SF630">
    <property type="entry name" value="GLYCOSYLTRANSFERASE"/>
    <property type="match status" value="1"/>
</dbReference>
<proteinExistence type="predicted"/>
<evidence type="ECO:0000313" key="4">
    <source>
        <dbReference type="Proteomes" id="UP000294419"/>
    </source>
</evidence>
<dbReference type="PANTHER" id="PTHR12526">
    <property type="entry name" value="GLYCOSYLTRANSFERASE"/>
    <property type="match status" value="1"/>
</dbReference>
<keyword evidence="3" id="KW-0328">Glycosyltransferase</keyword>
<organism evidence="3 4">
    <name type="scientific">Chryseobacterium salivictor</name>
    <dbReference type="NCBI Taxonomy" id="2547600"/>
    <lineage>
        <taxon>Bacteria</taxon>
        <taxon>Pseudomonadati</taxon>
        <taxon>Bacteroidota</taxon>
        <taxon>Flavobacteriia</taxon>
        <taxon>Flavobacteriales</taxon>
        <taxon>Weeksellaceae</taxon>
        <taxon>Chryseobacterium group</taxon>
        <taxon>Chryseobacterium</taxon>
    </lineage>
</organism>
<dbReference type="Pfam" id="PF00534">
    <property type="entry name" value="Glycos_transf_1"/>
    <property type="match status" value="1"/>
</dbReference>
<feature type="domain" description="Glycosyl transferase family 1" evidence="1">
    <location>
        <begin position="191"/>
        <end position="358"/>
    </location>
</feature>
<evidence type="ECO:0000259" key="1">
    <source>
        <dbReference type="Pfam" id="PF00534"/>
    </source>
</evidence>
<gene>
    <name evidence="3" type="primary">pimB_2</name>
    <name evidence="3" type="ORF">NBC122_02885</name>
</gene>
<keyword evidence="4" id="KW-1185">Reference proteome</keyword>
<dbReference type="SUPFAM" id="SSF53756">
    <property type="entry name" value="UDP-Glycosyltransferase/glycogen phosphorylase"/>
    <property type="match status" value="1"/>
</dbReference>
<accession>A0A4P6ZJV1</accession>
<keyword evidence="3" id="KW-0808">Transferase</keyword>
<protein>
    <submittedName>
        <fullName evidence="3">GDP-mannose-dependent alpha-(1-6)-phosphatidylinositol monomannoside mannosyltransferase</fullName>
    </submittedName>
</protein>
<dbReference type="EMBL" id="CP037954">
    <property type="protein sequence ID" value="QBO59685.1"/>
    <property type="molecule type" value="Genomic_DNA"/>
</dbReference>
<dbReference type="CDD" id="cd03808">
    <property type="entry name" value="GT4_CapM-like"/>
    <property type="match status" value="1"/>
</dbReference>
<dbReference type="RefSeq" id="WP_133440993.1">
    <property type="nucleotide sequence ID" value="NZ_CP037954.1"/>
</dbReference>
<dbReference type="OrthoDB" id="9790710at2"/>
<dbReference type="KEGG" id="csal:NBC122_02885"/>
<sequence>MRILHVINIYFSLSYLGNQFKYFSGKGYKQFLICSPSKELEKYSKEQNIESLQLKINRSISIFQDLYAVIRTCIYIRKNKIDIIVGHTPKGALIAMLSGFIMRVPKRTYYRHGRVYETMTGVKRKLMILIENLTSFCATDIVVVSNYLYQKGIDDQLNSVEKQIVLGKGTCGGIDTVEKFNPLSIDFNESRKYMNKYGLESTDFVIGFCGRMVKDKGIIEFVEAFNILQKKYPERKIKLLLVGDYEERDALPQSTINEIKNNHDIIRTGFIFDKIEYFYSLMDLFVLPSYREGFGMALIEASAMGIPVLGTDHTGCMDALINNKTGYYINNSVKGIVEGVDKILNHPDPKLLGENGRQFVTANFENLKLWSEIETKLYL</sequence>
<evidence type="ECO:0000259" key="2">
    <source>
        <dbReference type="Pfam" id="PF13477"/>
    </source>
</evidence>
<dbReference type="Proteomes" id="UP000294419">
    <property type="component" value="Chromosome"/>
</dbReference>
<dbReference type="AlphaFoldDB" id="A0A4P6ZJV1"/>
<feature type="domain" description="Glycosyltransferase subfamily 4-like N-terminal" evidence="2">
    <location>
        <begin position="18"/>
        <end position="131"/>
    </location>
</feature>
<dbReference type="InterPro" id="IPR028098">
    <property type="entry name" value="Glyco_trans_4-like_N"/>
</dbReference>
<dbReference type="Gene3D" id="3.40.50.2000">
    <property type="entry name" value="Glycogen Phosphorylase B"/>
    <property type="match status" value="2"/>
</dbReference>
<evidence type="ECO:0000313" key="3">
    <source>
        <dbReference type="EMBL" id="QBO59685.1"/>
    </source>
</evidence>